<dbReference type="EMBL" id="LFDV01000002">
    <property type="protein sequence ID" value="KTB48670.1"/>
    <property type="molecule type" value="Genomic_DNA"/>
</dbReference>
<protein>
    <submittedName>
        <fullName evidence="2">DNA binding domain, excisionase family</fullName>
    </submittedName>
</protein>
<evidence type="ECO:0000313" key="2">
    <source>
        <dbReference type="EMBL" id="KTB48670.1"/>
    </source>
</evidence>
<dbReference type="NCBIfam" id="TIGR01764">
    <property type="entry name" value="excise"/>
    <property type="match status" value="1"/>
</dbReference>
<gene>
    <name evidence="2" type="ORF">DEALK_15170</name>
</gene>
<accession>A0A0W0GJE8</accession>
<dbReference type="RefSeq" id="WP_083496410.1">
    <property type="nucleotide sequence ID" value="NZ_KQ758903.1"/>
</dbReference>
<dbReference type="Pfam" id="PF12728">
    <property type="entry name" value="HTH_17"/>
    <property type="match status" value="1"/>
</dbReference>
<proteinExistence type="predicted"/>
<reference evidence="2 3" key="1">
    <citation type="submission" date="2015-06" db="EMBL/GenBank/DDBJ databases">
        <title>Genome sequence of the organohalide-respiring Dehalogenimonas alkenigignens type strain (IP3-3T).</title>
        <authorList>
            <person name="Key T.A."/>
            <person name="Richmond D.P."/>
            <person name="Bowman K.S."/>
            <person name="Cho Y.-J."/>
            <person name="Chun J."/>
            <person name="da Costa M.S."/>
            <person name="Rainey F.A."/>
            <person name="Moe W.M."/>
        </authorList>
    </citation>
    <scope>NUCLEOTIDE SEQUENCE [LARGE SCALE GENOMIC DNA]</scope>
    <source>
        <strain evidence="2 3">IP3-3</strain>
    </source>
</reference>
<dbReference type="STRING" id="1217799.DEALK_15170"/>
<name>A0A0W0GJE8_9CHLR</name>
<evidence type="ECO:0000259" key="1">
    <source>
        <dbReference type="Pfam" id="PF12728"/>
    </source>
</evidence>
<evidence type="ECO:0000313" key="3">
    <source>
        <dbReference type="Proteomes" id="UP000053947"/>
    </source>
</evidence>
<feature type="domain" description="Helix-turn-helix" evidence="1">
    <location>
        <begin position="1"/>
        <end position="39"/>
    </location>
</feature>
<keyword evidence="3" id="KW-1185">Reference proteome</keyword>
<dbReference type="AlphaFoldDB" id="A0A0W0GJE8"/>
<dbReference type="InterPro" id="IPR010093">
    <property type="entry name" value="SinI_DNA-bd"/>
</dbReference>
<dbReference type="OrthoDB" id="9812605at2"/>
<comment type="caution">
    <text evidence="2">The sequence shown here is derived from an EMBL/GenBank/DDBJ whole genome shotgun (WGS) entry which is preliminary data.</text>
</comment>
<dbReference type="Proteomes" id="UP000053947">
    <property type="component" value="Unassembled WGS sequence"/>
</dbReference>
<dbReference type="GO" id="GO:0003677">
    <property type="term" value="F:DNA binding"/>
    <property type="evidence" value="ECO:0007669"/>
    <property type="project" value="InterPro"/>
</dbReference>
<organism evidence="2 3">
    <name type="scientific">Dehalogenimonas alkenigignens</name>
    <dbReference type="NCBI Taxonomy" id="1217799"/>
    <lineage>
        <taxon>Bacteria</taxon>
        <taxon>Bacillati</taxon>
        <taxon>Chloroflexota</taxon>
        <taxon>Dehalococcoidia</taxon>
        <taxon>Dehalococcoidales</taxon>
        <taxon>Dehalococcoidaceae</taxon>
        <taxon>Dehalogenimonas</taxon>
    </lineage>
</organism>
<sequence length="55" mass="6436">MYSTKEAAEKLGLSQDHVRLLARTGQIKAKRLGHDWVILGLDYKRKRQPKQMKSR</sequence>
<dbReference type="InterPro" id="IPR041657">
    <property type="entry name" value="HTH_17"/>
</dbReference>